<protein>
    <submittedName>
        <fullName evidence="3">Helix-turn-helix transcriptional regulator</fullName>
    </submittedName>
</protein>
<dbReference type="InterPro" id="IPR001387">
    <property type="entry name" value="Cro/C1-type_HTH"/>
</dbReference>
<accession>A0ABS0NTL5</accession>
<dbReference type="Proteomes" id="UP000807371">
    <property type="component" value="Unassembled WGS sequence"/>
</dbReference>
<keyword evidence="1" id="KW-0238">DNA-binding</keyword>
<dbReference type="SUPFAM" id="SSF47413">
    <property type="entry name" value="lambda repressor-like DNA-binding domains"/>
    <property type="match status" value="1"/>
</dbReference>
<name>A0ABS0NTL5_9ACTN</name>
<dbReference type="InterPro" id="IPR050807">
    <property type="entry name" value="TransReg_Diox_bact_type"/>
</dbReference>
<dbReference type="EMBL" id="JACYXC010000001">
    <property type="protein sequence ID" value="MBH5338417.1"/>
    <property type="molecule type" value="Genomic_DNA"/>
</dbReference>
<comment type="caution">
    <text evidence="3">The sequence shown here is derived from an EMBL/GenBank/DDBJ whole genome shotgun (WGS) entry which is preliminary data.</text>
</comment>
<keyword evidence="4" id="KW-1185">Reference proteome</keyword>
<dbReference type="CDD" id="cd00093">
    <property type="entry name" value="HTH_XRE"/>
    <property type="match status" value="1"/>
</dbReference>
<evidence type="ECO:0000256" key="1">
    <source>
        <dbReference type="ARBA" id="ARBA00023125"/>
    </source>
</evidence>
<dbReference type="RefSeq" id="WP_197991584.1">
    <property type="nucleotide sequence ID" value="NZ_JACYXC010000001.1"/>
</dbReference>
<reference evidence="3 4" key="1">
    <citation type="submission" date="2020-09" db="EMBL/GenBank/DDBJ databases">
        <title>Biosynthesis of the nuclear factor of activated T cells inhibitor NFAT-133 and its congeners in Streptomyces pactum.</title>
        <authorList>
            <person name="Zhou W."/>
            <person name="Posri P."/>
            <person name="Abugrain M.E."/>
            <person name="Weisberg A.J."/>
            <person name="Chang J.H."/>
            <person name="Mahmud T."/>
        </authorList>
    </citation>
    <scope>NUCLEOTIDE SEQUENCE [LARGE SCALE GENOMIC DNA]</scope>
    <source>
        <strain evidence="3 4">ATCC 27456</strain>
    </source>
</reference>
<dbReference type="Gene3D" id="1.10.260.40">
    <property type="entry name" value="lambda repressor-like DNA-binding domains"/>
    <property type="match status" value="1"/>
</dbReference>
<evidence type="ECO:0000313" key="4">
    <source>
        <dbReference type="Proteomes" id="UP000807371"/>
    </source>
</evidence>
<proteinExistence type="predicted"/>
<gene>
    <name evidence="3" type="ORF">IHE55_27965</name>
</gene>
<dbReference type="Pfam" id="PF13560">
    <property type="entry name" value="HTH_31"/>
    <property type="match status" value="1"/>
</dbReference>
<dbReference type="PANTHER" id="PTHR46797">
    <property type="entry name" value="HTH-TYPE TRANSCRIPTIONAL REGULATOR"/>
    <property type="match status" value="1"/>
</dbReference>
<feature type="domain" description="HTH cro/C1-type" evidence="2">
    <location>
        <begin position="13"/>
        <end position="67"/>
    </location>
</feature>
<dbReference type="PROSITE" id="PS50943">
    <property type="entry name" value="HTH_CROC1"/>
    <property type="match status" value="1"/>
</dbReference>
<evidence type="ECO:0000259" key="2">
    <source>
        <dbReference type="PROSITE" id="PS50943"/>
    </source>
</evidence>
<dbReference type="SMART" id="SM00530">
    <property type="entry name" value="HTH_XRE"/>
    <property type="match status" value="1"/>
</dbReference>
<dbReference type="InterPro" id="IPR010982">
    <property type="entry name" value="Lambda_DNA-bd_dom_sf"/>
</dbReference>
<sequence>MPLDPEEHIGARITDYRKLRQMTQTALAQRAFLSRGCIAKVERGLAPATPSVVAAVARVLQVDVAALTGQPYTPELEQDRLDRLIRPLSDALDMYDLGPDPEVVPRPLEQMEQDVRSLPFPGTVTA</sequence>
<evidence type="ECO:0000313" key="3">
    <source>
        <dbReference type="EMBL" id="MBH5338417.1"/>
    </source>
</evidence>
<dbReference type="PANTHER" id="PTHR46797:SF1">
    <property type="entry name" value="METHYLPHOSPHONATE SYNTHASE"/>
    <property type="match status" value="1"/>
</dbReference>
<organism evidence="3 4">
    <name type="scientific">Streptomyces pactum</name>
    <dbReference type="NCBI Taxonomy" id="68249"/>
    <lineage>
        <taxon>Bacteria</taxon>
        <taxon>Bacillati</taxon>
        <taxon>Actinomycetota</taxon>
        <taxon>Actinomycetes</taxon>
        <taxon>Kitasatosporales</taxon>
        <taxon>Streptomycetaceae</taxon>
        <taxon>Streptomyces</taxon>
    </lineage>
</organism>